<feature type="compositionally biased region" description="Low complexity" evidence="1">
    <location>
        <begin position="1"/>
        <end position="11"/>
    </location>
</feature>
<evidence type="ECO:0000313" key="3">
    <source>
        <dbReference type="Proteomes" id="UP001431783"/>
    </source>
</evidence>
<gene>
    <name evidence="2" type="ORF">WA026_018209</name>
</gene>
<evidence type="ECO:0000313" key="2">
    <source>
        <dbReference type="EMBL" id="KAK9892021.1"/>
    </source>
</evidence>
<feature type="compositionally biased region" description="Basic and acidic residues" evidence="1">
    <location>
        <begin position="217"/>
        <end position="229"/>
    </location>
</feature>
<accession>A0AAW1VH19</accession>
<feature type="region of interest" description="Disordered" evidence="1">
    <location>
        <begin position="1"/>
        <end position="264"/>
    </location>
</feature>
<dbReference type="AlphaFoldDB" id="A0AAW1VH19"/>
<evidence type="ECO:0000256" key="1">
    <source>
        <dbReference type="SAM" id="MobiDB-lite"/>
    </source>
</evidence>
<reference evidence="2 3" key="1">
    <citation type="submission" date="2023-03" db="EMBL/GenBank/DDBJ databases">
        <title>Genome insight into feeding habits of ladybird beetles.</title>
        <authorList>
            <person name="Li H.-S."/>
            <person name="Huang Y.-H."/>
            <person name="Pang H."/>
        </authorList>
    </citation>
    <scope>NUCLEOTIDE SEQUENCE [LARGE SCALE GENOMIC DNA]</scope>
    <source>
        <strain evidence="2">SYSU_2023b</strain>
        <tissue evidence="2">Whole body</tissue>
    </source>
</reference>
<keyword evidence="3" id="KW-1185">Reference proteome</keyword>
<feature type="compositionally biased region" description="Polar residues" evidence="1">
    <location>
        <begin position="47"/>
        <end position="64"/>
    </location>
</feature>
<name>A0AAW1VH19_9CUCU</name>
<protein>
    <submittedName>
        <fullName evidence="2">Uncharacterized protein</fullName>
    </submittedName>
</protein>
<organism evidence="2 3">
    <name type="scientific">Henosepilachna vigintioctopunctata</name>
    <dbReference type="NCBI Taxonomy" id="420089"/>
    <lineage>
        <taxon>Eukaryota</taxon>
        <taxon>Metazoa</taxon>
        <taxon>Ecdysozoa</taxon>
        <taxon>Arthropoda</taxon>
        <taxon>Hexapoda</taxon>
        <taxon>Insecta</taxon>
        <taxon>Pterygota</taxon>
        <taxon>Neoptera</taxon>
        <taxon>Endopterygota</taxon>
        <taxon>Coleoptera</taxon>
        <taxon>Polyphaga</taxon>
        <taxon>Cucujiformia</taxon>
        <taxon>Coccinelloidea</taxon>
        <taxon>Coccinellidae</taxon>
        <taxon>Epilachninae</taxon>
        <taxon>Epilachnini</taxon>
        <taxon>Henosepilachna</taxon>
    </lineage>
</organism>
<feature type="compositionally biased region" description="Basic and acidic residues" evidence="1">
    <location>
        <begin position="79"/>
        <end position="101"/>
    </location>
</feature>
<feature type="compositionally biased region" description="Polar residues" evidence="1">
    <location>
        <begin position="230"/>
        <end position="245"/>
    </location>
</feature>
<proteinExistence type="predicted"/>
<dbReference type="EMBL" id="JARQZJ010000132">
    <property type="protein sequence ID" value="KAK9892021.1"/>
    <property type="molecule type" value="Genomic_DNA"/>
</dbReference>
<feature type="compositionally biased region" description="Basic and acidic residues" evidence="1">
    <location>
        <begin position="113"/>
        <end position="144"/>
    </location>
</feature>
<dbReference type="Proteomes" id="UP001431783">
    <property type="component" value="Unassembled WGS sequence"/>
</dbReference>
<comment type="caution">
    <text evidence="2">The sequence shown here is derived from an EMBL/GenBank/DDBJ whole genome shotgun (WGS) entry which is preliminary data.</text>
</comment>
<sequence length="680" mass="78835">MTTKNISNKSQQSKKGRNVKSDVNTSDKNVVRITASSEETKRKPETEAQTETDASSEISISAQENILGVPRRKRGKQVQKPEKVVEQKFPELGRKSEEKKKPVSNVSDDDEEKREVTRKLEASKKEPTKIPDKKAENRDVEHNISGRNKGSTTNDEKAERESEIKETSRKTSPPSKERNNKLRDEKNKKLHVDENIPILEEKASKSTPEEETDEEYISDKTDSKTDSAQEKVSTTLLVTPRASTMSKEHVNQPRGIITSSPRGARNQRKMYEIEDDNECGCCVCRHRLPKVPQYSIGDQICAHPSIDSCTQTNFDLSERCCQIDREPEAVRYRCCNKHCSCQRKPKEDIRCFCPRIQLNEQCFCEVCTRLLENQDRHMIEEREMCCRNPTISRQRNTVSTDYPSSSMEHYGCTKKTVGTVCKPRMKDQSSFVKQYSQRNTCRVSFPEEESDVSLYSDSGRYRDIVDLPYQDNDEYTRLVRELEERLVARNRERVRRTIKQFEECSSRNQNLRKPILYDGSSCGEEPILSDLAQLKSGDCNMRSCDGANRPPLVSCLKNQGRGMKTVETMARYLDPNQSERLQRYPRIKDITDPTRWHLDNRTGEWCRTSTGNMGEAFDFYGSERACTSPEVSPRRRMLPRYDEESRCEECDELNRRYGHRFHILCCPRHRSDNVHRHRKI</sequence>
<feature type="compositionally biased region" description="Basic and acidic residues" evidence="1">
    <location>
        <begin position="154"/>
        <end position="208"/>
    </location>
</feature>